<dbReference type="GO" id="GO:0031012">
    <property type="term" value="C:extracellular matrix"/>
    <property type="evidence" value="ECO:0007669"/>
    <property type="project" value="TreeGrafter"/>
</dbReference>
<feature type="region of interest" description="Disordered" evidence="4">
    <location>
        <begin position="699"/>
        <end position="725"/>
    </location>
</feature>
<gene>
    <name evidence="7 8 9 10" type="primary">LOC107270083</name>
</gene>
<dbReference type="InterPro" id="IPR001611">
    <property type="entry name" value="Leu-rich_rpt"/>
</dbReference>
<dbReference type="InterPro" id="IPR050328">
    <property type="entry name" value="Dev_Immune_Receptor"/>
</dbReference>
<dbReference type="GO" id="GO:0005615">
    <property type="term" value="C:extracellular space"/>
    <property type="evidence" value="ECO:0007669"/>
    <property type="project" value="TreeGrafter"/>
</dbReference>
<evidence type="ECO:0000256" key="1">
    <source>
        <dbReference type="ARBA" id="ARBA00022614"/>
    </source>
</evidence>
<protein>
    <submittedName>
        <fullName evidence="7 8">Uncharacterized protein LOC107270083 isoform X1</fullName>
    </submittedName>
</protein>
<dbReference type="RefSeq" id="XP_015600238.1">
    <property type="nucleotide sequence ID" value="XM_015744752.2"/>
</dbReference>
<dbReference type="SMART" id="SM00369">
    <property type="entry name" value="LRR_TYP"/>
    <property type="match status" value="24"/>
</dbReference>
<evidence type="ECO:0000313" key="9">
    <source>
        <dbReference type="RefSeq" id="XP_015600243.1"/>
    </source>
</evidence>
<evidence type="ECO:0000256" key="2">
    <source>
        <dbReference type="ARBA" id="ARBA00022729"/>
    </source>
</evidence>
<accession>A0AAJ7C2A4</accession>
<dbReference type="KEGG" id="ccin:107270083"/>
<sequence>MDLNLDRTCTIRKNLRDLYTTMSLMLLVILCGTLVGIDASDQKCRFMEPNVTSSLEYVCIEADISNLEVLPSNVEFIEFSVSRFEIISPDTFSRFSRLKKLNFYNCDIQYIDPAAFRGLNNLEFLVIYNSNIGVVHASSFQYLPNLRNLALKRTKIVYVMPGAFSGLIKLTTLNLHDNDLNCLPIDLFSDLPSLKSVQIDSNPWLCSCLEDLESFFKKKDINMIYEKPSSSHRNECMTEVKLKNHGKFFPGNQSEPGTIIASSGDVGNSLSFLFSLEDDIRWISASAISVKRIPPYTFFRFGSSLRSLEFRNCNITEIEDGAFAGLAKLKRLVLVGNYINVTKANWFYDLVNLETLILDSNQIVNIENGSFSSLGKLRHLSLINTKLQCLSKDELNKLVNLQTLNVTSKTWDCECRTDLNNYLMDRRIRYKINNFGCPLRPLATNEIGELRKITKRHQTHEIHKETVRNTSVVFRNGSVSKTTTAVQTIQETPRLDFDDEVLVGNDCCTSCRQVNHDRFTIAYACNRATLEQTNGIPSSIDALEFHSSYIPIITRRSFARFGKNLKMLKFWNCQTENIERDAFLDLVALETLIIQDNNLKSVEEMWFYNLRNLKHLDLSGNKITEIEDGVFSLIPNLVTLKIGNNPMTCINVDSLEGLRHLEFMSIAHNPWTCHCKLRLVQYLEDRRISYENDADQSTCYHSTTRATPSGTAGPPTPGYDPTGPPVPNQCEKVSRKGECTFEEGPEPCRIIKYKCAYGNLFVLDQIPANAESIELTDVCIHNLPPRAFAKFHNLAKLVIRNSRIHVVEPGAFDGLINLKELAIHNSHLKIIESSWYHGRLDSLTRLSLTGNKITKIEDGVFSLLPNLLTFHIDDNSMTYINLHLLDRWRYLQSMRIAKNPWTCPVMLELIRYLEQRKISYDEDKVDESQCWSTITAAPPTVPTDSEFSRCNETTNLVSNHCIQVSRKGECSKYQVSEPDQVIKHRCTYGNLAVLDQIPSDAKYIELDDVCIHHLPRCAFSRFHNLVKLVIRNCRLHVVEPGAFDGLFKLQELTIHNSHLKIIEPSWFHGRLDSLRKLSLTGNKITKIENRVFSLLPNLLTFHIDDNSMTYINLHLLDRWRYLQSMRIAKNPWTCPVMLELIRYLEQRKISYDEDKVDESQCWSTTTAAPPTVPTDSQFSRCNETTNLVSNHCIQVSRKGECSKYQVSEPDQVIKHRCTYGNLAVLDQIPSDAKYIELDDVCIHHLPRCAFSRFHNLVKLVIRNCRLHVVEPGAFDGLFKLQELTIHNSHLKIIESSWFHGRLDSLRKLSLTGNKITKIENRVFSLLPNLLTFHIDDNSMTYISLDLLGSWHYLESMRIAGNPWTCPVMLELIRYLKQLHISYDADKVNESPCLSATTAAPPIVTNNPHFAACNKTKDPASNHCIQFSRKGECTIDKVPEPDQVIKHKCTYGNLTVLDQISSDAKYIELDDVCVHYLPPRAFSKFHNLTKLVIRNCKLHEVDPRAFDGLFNLQELTIDNNQLETINSSWFRDTTQLRNLTLTNNFLTEIPVDIFPEQMKSLEHLSLQGNNLTCVYTNMLTNLSRLKSMEFGDNKLKWRCRTELVDYLDLCYVNYTKMSYNSKTFVRDVFADKLRGSNLSSTNVTSFLKFLAIGLIFLVQCF</sequence>
<dbReference type="PANTHER" id="PTHR24373:SF370">
    <property type="entry name" value="FISH-LIPS, ISOFORM E"/>
    <property type="match status" value="1"/>
</dbReference>
<name>A0AAJ7C2A4_CEPCN</name>
<keyword evidence="5" id="KW-1133">Transmembrane helix</keyword>
<dbReference type="SUPFAM" id="SSF52058">
    <property type="entry name" value="L domain-like"/>
    <property type="match status" value="4"/>
</dbReference>
<evidence type="ECO:0000313" key="10">
    <source>
        <dbReference type="RefSeq" id="XP_015600244.1"/>
    </source>
</evidence>
<keyword evidence="2" id="KW-0732">Signal</keyword>
<feature type="compositionally biased region" description="Low complexity" evidence="4">
    <location>
        <begin position="702"/>
        <end position="713"/>
    </location>
</feature>
<reference evidence="7 8" key="1">
    <citation type="submission" date="2025-04" db="UniProtKB">
        <authorList>
            <consortium name="RefSeq"/>
        </authorList>
    </citation>
    <scope>IDENTIFICATION</scope>
</reference>
<dbReference type="GeneID" id="107270083"/>
<dbReference type="RefSeq" id="XP_015600244.1">
    <property type="nucleotide sequence ID" value="XM_015744758.2"/>
</dbReference>
<dbReference type="InterPro" id="IPR032675">
    <property type="entry name" value="LRR_dom_sf"/>
</dbReference>
<dbReference type="SMART" id="SM00365">
    <property type="entry name" value="LRR_SD22"/>
    <property type="match status" value="7"/>
</dbReference>
<dbReference type="Pfam" id="PF13855">
    <property type="entry name" value="LRR_8"/>
    <property type="match status" value="8"/>
</dbReference>
<organism evidence="6 10">
    <name type="scientific">Cephus cinctus</name>
    <name type="common">Wheat stem sawfly</name>
    <dbReference type="NCBI Taxonomy" id="211228"/>
    <lineage>
        <taxon>Eukaryota</taxon>
        <taxon>Metazoa</taxon>
        <taxon>Ecdysozoa</taxon>
        <taxon>Arthropoda</taxon>
        <taxon>Hexapoda</taxon>
        <taxon>Insecta</taxon>
        <taxon>Pterygota</taxon>
        <taxon>Neoptera</taxon>
        <taxon>Endopterygota</taxon>
        <taxon>Hymenoptera</taxon>
        <taxon>Cephoidea</taxon>
        <taxon>Cephidae</taxon>
        <taxon>Cephus</taxon>
    </lineage>
</organism>
<evidence type="ECO:0000256" key="3">
    <source>
        <dbReference type="ARBA" id="ARBA00022737"/>
    </source>
</evidence>
<keyword evidence="6" id="KW-1185">Reference proteome</keyword>
<feature type="transmembrane region" description="Helical" evidence="5">
    <location>
        <begin position="18"/>
        <end position="37"/>
    </location>
</feature>
<feature type="compositionally biased region" description="Pro residues" evidence="4">
    <location>
        <begin position="714"/>
        <end position="725"/>
    </location>
</feature>
<evidence type="ECO:0000256" key="5">
    <source>
        <dbReference type="SAM" id="Phobius"/>
    </source>
</evidence>
<evidence type="ECO:0000256" key="4">
    <source>
        <dbReference type="SAM" id="MobiDB-lite"/>
    </source>
</evidence>
<keyword evidence="5" id="KW-0812">Transmembrane</keyword>
<evidence type="ECO:0000313" key="6">
    <source>
        <dbReference type="Proteomes" id="UP000694920"/>
    </source>
</evidence>
<dbReference type="Gene3D" id="3.80.10.10">
    <property type="entry name" value="Ribonuclease Inhibitor"/>
    <property type="match status" value="7"/>
</dbReference>
<dbReference type="InterPro" id="IPR003591">
    <property type="entry name" value="Leu-rich_rpt_typical-subtyp"/>
</dbReference>
<evidence type="ECO:0000313" key="7">
    <source>
        <dbReference type="RefSeq" id="XP_015600238.1"/>
    </source>
</evidence>
<dbReference type="Proteomes" id="UP000694920">
    <property type="component" value="Unplaced"/>
</dbReference>
<keyword evidence="3" id="KW-0677">Repeat</keyword>
<keyword evidence="5" id="KW-0472">Membrane</keyword>
<dbReference type="PROSITE" id="PS51450">
    <property type="entry name" value="LRR"/>
    <property type="match status" value="5"/>
</dbReference>
<evidence type="ECO:0000313" key="8">
    <source>
        <dbReference type="RefSeq" id="XP_015600239.1"/>
    </source>
</evidence>
<proteinExistence type="predicted"/>
<dbReference type="RefSeq" id="XP_015600243.1">
    <property type="nucleotide sequence ID" value="XM_015744757.2"/>
</dbReference>
<keyword evidence="1" id="KW-0433">Leucine-rich repeat</keyword>
<dbReference type="PANTHER" id="PTHR24373">
    <property type="entry name" value="SLIT RELATED LEUCINE-RICH REPEAT NEURONAL PROTEIN"/>
    <property type="match status" value="1"/>
</dbReference>
<dbReference type="RefSeq" id="XP_015600239.1">
    <property type="nucleotide sequence ID" value="XM_015744753.2"/>
</dbReference>